<dbReference type="RefSeq" id="WP_089772158.1">
    <property type="nucleotide sequence ID" value="NZ_FNTX01000001.1"/>
</dbReference>
<dbReference type="PANTHER" id="PTHR30061:SF50">
    <property type="entry name" value="MALTOSE_MALTODEXTRIN-BINDING PERIPLASMIC PROTEIN"/>
    <property type="match status" value="1"/>
</dbReference>
<keyword evidence="7" id="KW-1185">Reference proteome</keyword>
<dbReference type="Pfam" id="PF13416">
    <property type="entry name" value="SBP_bac_8"/>
    <property type="match status" value="1"/>
</dbReference>
<dbReference type="GO" id="GO:0015768">
    <property type="term" value="P:maltose transport"/>
    <property type="evidence" value="ECO:0007669"/>
    <property type="project" value="TreeGrafter"/>
</dbReference>
<evidence type="ECO:0000256" key="5">
    <source>
        <dbReference type="SAM" id="SignalP"/>
    </source>
</evidence>
<evidence type="ECO:0000313" key="6">
    <source>
        <dbReference type="EMBL" id="SED99451.1"/>
    </source>
</evidence>
<protein>
    <submittedName>
        <fullName evidence="6">Carbohydrate ABC transporter substrate-binding protein, CUT1 family</fullName>
    </submittedName>
</protein>
<evidence type="ECO:0000256" key="4">
    <source>
        <dbReference type="ARBA" id="ARBA00022729"/>
    </source>
</evidence>
<dbReference type="AlphaFoldDB" id="A0A1H5F7T9"/>
<dbReference type="Gene3D" id="3.40.190.10">
    <property type="entry name" value="Periplasmic binding protein-like II"/>
    <property type="match status" value="2"/>
</dbReference>
<dbReference type="PRINTS" id="PR00181">
    <property type="entry name" value="MALTOSEBP"/>
</dbReference>
<reference evidence="7" key="1">
    <citation type="submission" date="2016-10" db="EMBL/GenBank/DDBJ databases">
        <authorList>
            <person name="Varghese N."/>
            <person name="Submissions S."/>
        </authorList>
    </citation>
    <scope>NUCLEOTIDE SEQUENCE [LARGE SCALE GENOMIC DNA]</scope>
    <source>
        <strain evidence="7">DSM 21368</strain>
    </source>
</reference>
<evidence type="ECO:0000313" key="7">
    <source>
        <dbReference type="Proteomes" id="UP000199220"/>
    </source>
</evidence>
<dbReference type="GO" id="GO:0042956">
    <property type="term" value="P:maltodextrin transmembrane transport"/>
    <property type="evidence" value="ECO:0007669"/>
    <property type="project" value="TreeGrafter"/>
</dbReference>
<evidence type="ECO:0000256" key="1">
    <source>
        <dbReference type="ARBA" id="ARBA00008520"/>
    </source>
</evidence>
<dbReference type="PANTHER" id="PTHR30061">
    <property type="entry name" value="MALTOSE-BINDING PERIPLASMIC PROTEIN"/>
    <property type="match status" value="1"/>
</dbReference>
<dbReference type="CDD" id="cd13586">
    <property type="entry name" value="PBP2_Maltose_binding_like"/>
    <property type="match status" value="1"/>
</dbReference>
<evidence type="ECO:0000256" key="3">
    <source>
        <dbReference type="ARBA" id="ARBA00022597"/>
    </source>
</evidence>
<dbReference type="SUPFAM" id="SSF53850">
    <property type="entry name" value="Periplasmic binding protein-like II"/>
    <property type="match status" value="1"/>
</dbReference>
<proteinExistence type="inferred from homology"/>
<dbReference type="InterPro" id="IPR006059">
    <property type="entry name" value="SBP"/>
</dbReference>
<gene>
    <name evidence="6" type="ORF">SAMN04488554_1257</name>
</gene>
<dbReference type="EMBL" id="FNTX01000001">
    <property type="protein sequence ID" value="SED99451.1"/>
    <property type="molecule type" value="Genomic_DNA"/>
</dbReference>
<sequence>MRRSIITTAAAGLTLVLAACGGTTGSEDSTEPEESETTAGASGTLTVWADELRAEPLADIAAQFETDTGVTVEIVQQNFDDIRPQFLAQAPTGEGPDIIVGAHDWAGELVTNGVVSPVELGDRAGEFSQVAVDGFTYDGSVYGVPYGIENIALVRNNDLASQTPETFDELIAQGEDSGAEYPVLLQTGEEGDAYHLYPLQTSFGAEVFATDDSGSYVPELTLGSDGGTAFAEWLATVGQTGSGALDTAITADIAKEAFANGESPYIITGPWNISTFTDAGLDVSVLPIPSAGGETAAPFVGVQGFYVSAYSENAILANEFLVNYVATEEVQVALYESGGRIPALTAAADTLTEDPIISGFAAAGEVGVPMPSLAEMNSVWEFWGTTQAAIISGAADDPAAAWETMVGNIQGAIDAA</sequence>
<keyword evidence="4 5" id="KW-0732">Signal</keyword>
<dbReference type="InterPro" id="IPR006060">
    <property type="entry name" value="Maltose/Cyclodextrin-bd"/>
</dbReference>
<name>A0A1H5F7T9_9MICO</name>
<dbReference type="STRING" id="648782.SAMN04488554_1257"/>
<feature type="chain" id="PRO_5038763049" evidence="5">
    <location>
        <begin position="19"/>
        <end position="416"/>
    </location>
</feature>
<dbReference type="GO" id="GO:1901982">
    <property type="term" value="F:maltose binding"/>
    <property type="evidence" value="ECO:0007669"/>
    <property type="project" value="TreeGrafter"/>
</dbReference>
<keyword evidence="2" id="KW-0813">Transport</keyword>
<keyword evidence="3" id="KW-0762">Sugar transport</keyword>
<dbReference type="GO" id="GO:0015144">
    <property type="term" value="F:carbohydrate transmembrane transporter activity"/>
    <property type="evidence" value="ECO:0007669"/>
    <property type="project" value="InterPro"/>
</dbReference>
<feature type="signal peptide" evidence="5">
    <location>
        <begin position="1"/>
        <end position="18"/>
    </location>
</feature>
<dbReference type="Proteomes" id="UP000199220">
    <property type="component" value="Unassembled WGS sequence"/>
</dbReference>
<evidence type="ECO:0000256" key="2">
    <source>
        <dbReference type="ARBA" id="ARBA00022448"/>
    </source>
</evidence>
<organism evidence="6 7">
    <name type="scientific">Ruania alba</name>
    <dbReference type="NCBI Taxonomy" id="648782"/>
    <lineage>
        <taxon>Bacteria</taxon>
        <taxon>Bacillati</taxon>
        <taxon>Actinomycetota</taxon>
        <taxon>Actinomycetes</taxon>
        <taxon>Micrococcales</taxon>
        <taxon>Ruaniaceae</taxon>
        <taxon>Ruania</taxon>
    </lineage>
</organism>
<accession>A0A1H5F7T9</accession>
<dbReference type="PROSITE" id="PS51257">
    <property type="entry name" value="PROKAR_LIPOPROTEIN"/>
    <property type="match status" value="1"/>
</dbReference>
<dbReference type="OrthoDB" id="9766758at2"/>
<dbReference type="GO" id="GO:0055052">
    <property type="term" value="C:ATP-binding cassette (ABC) transporter complex, substrate-binding subunit-containing"/>
    <property type="evidence" value="ECO:0007669"/>
    <property type="project" value="TreeGrafter"/>
</dbReference>
<comment type="similarity">
    <text evidence="1">Belongs to the bacterial solute-binding protein 1 family.</text>
</comment>